<evidence type="ECO:0000256" key="4">
    <source>
        <dbReference type="ARBA" id="ARBA00022692"/>
    </source>
</evidence>
<feature type="non-terminal residue" evidence="17">
    <location>
        <position position="1"/>
    </location>
</feature>
<evidence type="ECO:0000256" key="8">
    <source>
        <dbReference type="ARBA" id="ARBA00023053"/>
    </source>
</evidence>
<keyword evidence="3" id="KW-0597">Phosphoprotein</keyword>
<feature type="non-terminal residue" evidence="17">
    <location>
        <position position="320"/>
    </location>
</feature>
<evidence type="ECO:0000256" key="9">
    <source>
        <dbReference type="ARBA" id="ARBA00023065"/>
    </source>
</evidence>
<keyword evidence="10 14" id="KW-0472">Membrane</keyword>
<proteinExistence type="predicted"/>
<dbReference type="GO" id="GO:0086010">
    <property type="term" value="P:membrane depolarization during action potential"/>
    <property type="evidence" value="ECO:0007669"/>
    <property type="project" value="TreeGrafter"/>
</dbReference>
<keyword evidence="9" id="KW-0406">Ion transport</keyword>
<evidence type="ECO:0000256" key="11">
    <source>
        <dbReference type="ARBA" id="ARBA00023180"/>
    </source>
</evidence>
<dbReference type="OrthoDB" id="2984333at2759"/>
<dbReference type="Pfam" id="PF00520">
    <property type="entry name" value="Ion_trans"/>
    <property type="match status" value="1"/>
</dbReference>
<evidence type="ECO:0000259" key="15">
    <source>
        <dbReference type="Pfam" id="PF00520"/>
    </source>
</evidence>
<evidence type="ECO:0000256" key="14">
    <source>
        <dbReference type="SAM" id="Phobius"/>
    </source>
</evidence>
<evidence type="ECO:0000256" key="3">
    <source>
        <dbReference type="ARBA" id="ARBA00022553"/>
    </source>
</evidence>
<evidence type="ECO:0000256" key="10">
    <source>
        <dbReference type="ARBA" id="ARBA00023136"/>
    </source>
</evidence>
<dbReference type="SUPFAM" id="SSF81324">
    <property type="entry name" value="Voltage-gated potassium channels"/>
    <property type="match status" value="1"/>
</dbReference>
<keyword evidence="8" id="KW-0915">Sodium</keyword>
<evidence type="ECO:0000256" key="13">
    <source>
        <dbReference type="ARBA" id="ARBA00023303"/>
    </source>
</evidence>
<feature type="domain" description="Sodium ion transport-associated" evidence="16">
    <location>
        <begin position="194"/>
        <end position="316"/>
    </location>
</feature>
<feature type="transmembrane region" description="Helical" evidence="14">
    <location>
        <begin position="27"/>
        <end position="46"/>
    </location>
</feature>
<keyword evidence="4 14" id="KW-0812">Transmembrane</keyword>
<keyword evidence="5" id="KW-0832">Ubl conjugation</keyword>
<evidence type="ECO:0000256" key="2">
    <source>
        <dbReference type="ARBA" id="ARBA00022448"/>
    </source>
</evidence>
<organism evidence="17 18">
    <name type="scientific">Trogon melanurus</name>
    <name type="common">Black-tailed trogon</name>
    <dbReference type="NCBI Taxonomy" id="56311"/>
    <lineage>
        <taxon>Eukaryota</taxon>
        <taxon>Metazoa</taxon>
        <taxon>Chordata</taxon>
        <taxon>Craniata</taxon>
        <taxon>Vertebrata</taxon>
        <taxon>Euteleostomi</taxon>
        <taxon>Archelosauria</taxon>
        <taxon>Archosauria</taxon>
        <taxon>Dinosauria</taxon>
        <taxon>Saurischia</taxon>
        <taxon>Theropoda</taxon>
        <taxon>Coelurosauria</taxon>
        <taxon>Aves</taxon>
        <taxon>Neognathae</taxon>
        <taxon>Neoaves</taxon>
        <taxon>Telluraves</taxon>
        <taxon>Coraciimorphae</taxon>
        <taxon>Trogoniformes</taxon>
        <taxon>Trogonidae</taxon>
        <taxon>Trogon</taxon>
    </lineage>
</organism>
<keyword evidence="11" id="KW-0325">Glycoprotein</keyword>
<dbReference type="AlphaFoldDB" id="A0A7L0EFT9"/>
<accession>A0A7L0EFT9</accession>
<evidence type="ECO:0000256" key="6">
    <source>
        <dbReference type="ARBA" id="ARBA00022882"/>
    </source>
</evidence>
<dbReference type="InterPro" id="IPR043203">
    <property type="entry name" value="VGCC_Ca_Na"/>
</dbReference>
<evidence type="ECO:0000256" key="5">
    <source>
        <dbReference type="ARBA" id="ARBA00022843"/>
    </source>
</evidence>
<evidence type="ECO:0000259" key="16">
    <source>
        <dbReference type="Pfam" id="PF06512"/>
    </source>
</evidence>
<feature type="domain" description="Ion transport" evidence="15">
    <location>
        <begin position="1"/>
        <end position="186"/>
    </location>
</feature>
<evidence type="ECO:0000256" key="7">
    <source>
        <dbReference type="ARBA" id="ARBA00022989"/>
    </source>
</evidence>
<comment type="caution">
    <text evidence="17">The sequence shown here is derived from an EMBL/GenBank/DDBJ whole genome shotgun (WGS) entry which is preliminary data.</text>
</comment>
<feature type="transmembrane region" description="Helical" evidence="14">
    <location>
        <begin position="158"/>
        <end position="179"/>
    </location>
</feature>
<dbReference type="FunFam" id="1.10.287.70:FF:000049">
    <property type="entry name" value="Voltage-dependent sodium channel 2"/>
    <property type="match status" value="1"/>
</dbReference>
<feature type="transmembrane region" description="Helical" evidence="14">
    <location>
        <begin position="67"/>
        <end position="95"/>
    </location>
</feature>
<dbReference type="EMBL" id="VXAG01000710">
    <property type="protein sequence ID" value="NXJ81072.1"/>
    <property type="molecule type" value="Genomic_DNA"/>
</dbReference>
<keyword evidence="2" id="KW-0813">Transport</keyword>
<dbReference type="Gene3D" id="1.10.287.70">
    <property type="match status" value="1"/>
</dbReference>
<sequence length="320" mass="36425">VFTLIFTAEMILKIIALDPYHYFQQKWNIFDSIVVMIGLISFKENLSSFRLLRIFKLAKSWPALNTLMKIILNSVGALGNLTLVLIITVFIFAVVGKQVLGSYYETHYDKISTNADLRWHMKDFCHSFLIIFRILCGEWIETMWECMEVAGKGLCLPIFLLVLVIGNLVVLNLFIALLLSSFSTDSSMGQEESGQMTKCQIAIARIHKGLQTAKGRILDRCGKIMKRRLKTTAPKKTLVKISAKDIGENNYAMTDVRKEIDNSCFDIGYCNTEEKSSVTRKYEEFVTSRSTCVPIAVAETYTDEGSDEHTVCTEIEYRKR</sequence>
<dbReference type="GO" id="GO:0005248">
    <property type="term" value="F:voltage-gated sodium channel activity"/>
    <property type="evidence" value="ECO:0007669"/>
    <property type="project" value="InterPro"/>
</dbReference>
<keyword evidence="7 14" id="KW-1133">Transmembrane helix</keyword>
<protein>
    <submittedName>
        <fullName evidence="17">SCNAA protein</fullName>
    </submittedName>
</protein>
<dbReference type="GO" id="GO:0001518">
    <property type="term" value="C:voltage-gated sodium channel complex"/>
    <property type="evidence" value="ECO:0007669"/>
    <property type="project" value="InterPro"/>
</dbReference>
<evidence type="ECO:0000256" key="1">
    <source>
        <dbReference type="ARBA" id="ARBA00004141"/>
    </source>
</evidence>
<evidence type="ECO:0000256" key="12">
    <source>
        <dbReference type="ARBA" id="ARBA00023201"/>
    </source>
</evidence>
<dbReference type="Proteomes" id="UP000550660">
    <property type="component" value="Unassembled WGS sequence"/>
</dbReference>
<keyword evidence="13" id="KW-0407">Ion channel</keyword>
<dbReference type="PANTHER" id="PTHR10037:SF208">
    <property type="entry name" value="SODIUM CHANNEL PROTEIN TYPE 10 SUBUNIT ALPHA"/>
    <property type="match status" value="1"/>
</dbReference>
<dbReference type="Pfam" id="PF06512">
    <property type="entry name" value="Na_trans_assoc"/>
    <property type="match status" value="1"/>
</dbReference>
<evidence type="ECO:0000313" key="17">
    <source>
        <dbReference type="EMBL" id="NXJ81072.1"/>
    </source>
</evidence>
<name>A0A7L0EFT9_TROML</name>
<dbReference type="InterPro" id="IPR027359">
    <property type="entry name" value="Volt_channel_dom_sf"/>
</dbReference>
<dbReference type="Gene3D" id="1.20.120.350">
    <property type="entry name" value="Voltage-gated potassium channels. Chain C"/>
    <property type="match status" value="1"/>
</dbReference>
<comment type="subcellular location">
    <subcellularLocation>
        <location evidence="1">Membrane</location>
        <topology evidence="1">Multi-pass membrane protein</topology>
    </subcellularLocation>
</comment>
<dbReference type="InterPro" id="IPR010526">
    <property type="entry name" value="Na_trans_assoc_dom"/>
</dbReference>
<dbReference type="GO" id="GO:0019228">
    <property type="term" value="P:neuronal action potential"/>
    <property type="evidence" value="ECO:0007669"/>
    <property type="project" value="TreeGrafter"/>
</dbReference>
<keyword evidence="6" id="KW-0851">Voltage-gated channel</keyword>
<keyword evidence="18" id="KW-1185">Reference proteome</keyword>
<evidence type="ECO:0000313" key="18">
    <source>
        <dbReference type="Proteomes" id="UP000550660"/>
    </source>
</evidence>
<dbReference type="PANTHER" id="PTHR10037">
    <property type="entry name" value="VOLTAGE-GATED CATION CHANNEL CALCIUM AND SODIUM"/>
    <property type="match status" value="1"/>
</dbReference>
<gene>
    <name evidence="17" type="primary">Scn10a</name>
    <name evidence="17" type="ORF">TROMEL_R07535</name>
</gene>
<dbReference type="InterPro" id="IPR005821">
    <property type="entry name" value="Ion_trans_dom"/>
</dbReference>
<reference evidence="17 18" key="1">
    <citation type="submission" date="2019-09" db="EMBL/GenBank/DDBJ databases">
        <title>Bird 10,000 Genomes (B10K) Project - Family phase.</title>
        <authorList>
            <person name="Zhang G."/>
        </authorList>
    </citation>
    <scope>NUCLEOTIDE SEQUENCE [LARGE SCALE GENOMIC DNA]</scope>
    <source>
        <strain evidence="17">B10K-DU-007-40</strain>
        <tissue evidence="17">Mixed tissue sample</tissue>
    </source>
</reference>
<keyword evidence="12" id="KW-0739">Sodium transport</keyword>